<evidence type="ECO:0008006" key="4">
    <source>
        <dbReference type="Google" id="ProtNLM"/>
    </source>
</evidence>
<organism evidence="2 3">
    <name type="scientific">Tritrichomonas musculus</name>
    <dbReference type="NCBI Taxonomy" id="1915356"/>
    <lineage>
        <taxon>Eukaryota</taxon>
        <taxon>Metamonada</taxon>
        <taxon>Parabasalia</taxon>
        <taxon>Tritrichomonadida</taxon>
        <taxon>Tritrichomonadidae</taxon>
        <taxon>Tritrichomonas</taxon>
    </lineage>
</organism>
<sequence>MQPTQQRPIPPLPQNHMNQTSQPYLGRYPSQSRIPMDRNSTNQSSGNLLAIHPRSSMHKSSSIMSMQSMDSSESNLYEQSNANSNLNPQQYNNSSNFNQQPSENYSNVYQSQPYSNPNFGRQSSNPNFCQQNNNYPNQPINHGMPQSPSTPSLHNLSSNLSQQSSSEHVLPGQVFHVVYNDTTYMVDPIKLGKSSLKFRELILPFIHNTEQVNALHLEIRTNQFSDRNMNNFLKLCQQLPTDVQNSEMEEICEIAKMFKAEDIYNLGIAFIKQHLDPNFDVPDNKYDGSDGITYLYIDDDIHAIHHEEDSDQYFEDANNSSYQGNYYKINDANKNNNSADKESENFSSPNQIQNQPENKLDLENHDLLHDPNYKLNQELRSSSQQFKNPATDENNDIVQNAAKTDHKEDIIIQNEFGNIHSIVYQVRVENHTIKCPKFKFVKDNQIIYTAKQKYSNIYIAKGSDIHIRNKANHVAHITQNEFKDFNTVNLQDTHFVVNYVNSGKPGHMSIEVSFPFKDKIVNWVPKPPRFDPPTGKYFLNFHGEYHHTPIRSSRNIVLQNKAGSPTFIVRRMDQCVFEIECLPIVDPLIAFCIGLSDIVGPYIDPWSNIDYFL</sequence>
<accession>A0ABR2J0B9</accession>
<feature type="compositionally biased region" description="Low complexity" evidence="1">
    <location>
        <begin position="58"/>
        <end position="74"/>
    </location>
</feature>
<feature type="compositionally biased region" description="Polar residues" evidence="1">
    <location>
        <begin position="75"/>
        <end position="86"/>
    </location>
</feature>
<feature type="compositionally biased region" description="Polar residues" evidence="1">
    <location>
        <begin position="15"/>
        <end position="47"/>
    </location>
</feature>
<feature type="compositionally biased region" description="Low complexity" evidence="1">
    <location>
        <begin position="125"/>
        <end position="165"/>
    </location>
</feature>
<dbReference type="EMBL" id="JAPFFF010000014">
    <property type="protein sequence ID" value="KAK8870944.1"/>
    <property type="molecule type" value="Genomic_DNA"/>
</dbReference>
<evidence type="ECO:0000256" key="1">
    <source>
        <dbReference type="SAM" id="MobiDB-lite"/>
    </source>
</evidence>
<feature type="region of interest" description="Disordered" evidence="1">
    <location>
        <begin position="325"/>
        <end position="356"/>
    </location>
</feature>
<name>A0ABR2J0B9_9EUKA</name>
<proteinExistence type="predicted"/>
<gene>
    <name evidence="2" type="ORF">M9Y10_008857</name>
</gene>
<feature type="compositionally biased region" description="Polar residues" evidence="1">
    <location>
        <begin position="346"/>
        <end position="356"/>
    </location>
</feature>
<evidence type="ECO:0000313" key="3">
    <source>
        <dbReference type="Proteomes" id="UP001470230"/>
    </source>
</evidence>
<comment type="caution">
    <text evidence="2">The sequence shown here is derived from an EMBL/GenBank/DDBJ whole genome shotgun (WGS) entry which is preliminary data.</text>
</comment>
<dbReference type="Proteomes" id="UP001470230">
    <property type="component" value="Unassembled WGS sequence"/>
</dbReference>
<feature type="compositionally biased region" description="Polar residues" evidence="1">
    <location>
        <begin position="105"/>
        <end position="124"/>
    </location>
</feature>
<feature type="region of interest" description="Disordered" evidence="1">
    <location>
        <begin position="1"/>
        <end position="165"/>
    </location>
</feature>
<reference evidence="2 3" key="1">
    <citation type="submission" date="2024-04" db="EMBL/GenBank/DDBJ databases">
        <title>Tritrichomonas musculus Genome.</title>
        <authorList>
            <person name="Alves-Ferreira E."/>
            <person name="Grigg M."/>
            <person name="Lorenzi H."/>
            <person name="Galac M."/>
        </authorList>
    </citation>
    <scope>NUCLEOTIDE SEQUENCE [LARGE SCALE GENOMIC DNA]</scope>
    <source>
        <strain evidence="2 3">EAF2021</strain>
    </source>
</reference>
<protein>
    <recommendedName>
        <fullName evidence="4">Tubby C-terminal domain-containing protein</fullName>
    </recommendedName>
</protein>
<evidence type="ECO:0000313" key="2">
    <source>
        <dbReference type="EMBL" id="KAK8870944.1"/>
    </source>
</evidence>
<keyword evidence="3" id="KW-1185">Reference proteome</keyword>
<feature type="compositionally biased region" description="Low complexity" evidence="1">
    <location>
        <begin position="87"/>
        <end position="104"/>
    </location>
</feature>